<comment type="subcellular location">
    <subcellularLocation>
        <location evidence="1">Mitochondrion inner membrane</location>
    </subcellularLocation>
</comment>
<dbReference type="InterPro" id="IPR032710">
    <property type="entry name" value="NTF2-like_dom_sf"/>
</dbReference>
<comment type="similarity">
    <text evidence="2">Belongs to the Tim44 family.</text>
</comment>
<evidence type="ECO:0000256" key="1">
    <source>
        <dbReference type="ARBA" id="ARBA00004273"/>
    </source>
</evidence>
<dbReference type="AlphaFoldDB" id="A0A3B0U0B9"/>
<evidence type="ECO:0000256" key="6">
    <source>
        <dbReference type="ARBA" id="ARBA00023136"/>
    </source>
</evidence>
<dbReference type="SMART" id="SM00978">
    <property type="entry name" value="Tim44"/>
    <property type="match status" value="1"/>
</dbReference>
<dbReference type="InterPro" id="IPR039544">
    <property type="entry name" value="Tim44-like"/>
</dbReference>
<keyword evidence="7" id="KW-1133">Transmembrane helix</keyword>
<name>A0A3B0U0B9_9ZZZZ</name>
<dbReference type="InterPro" id="IPR016985">
    <property type="entry name" value="UCP031890_Tim44-rel"/>
</dbReference>
<keyword evidence="4" id="KW-0809">Transit peptide</keyword>
<sequence>MADFLDLPTIIIIAVAIFVLFKLRSVLGTRTGTERPPIDRIRPQVKPDNDVVVPLHAARSADGAVDDEEDDRARRKFEAELDKLVADNQPLREALVQIGQVDPNFTPKSFLNGAASAYEMIVTAFAAGDKRTLKNLLDKDVYEGFEAAINAREAEGKTIDFTFVGLPNIEYVQAELDKRIASITMRFDAEVVSATKDADGNIVEGHEEQVVNISDEWTFSRNTRSRDPNWKLVATNQIS</sequence>
<accession>A0A3B0U0B9</accession>
<keyword evidence="3" id="KW-0999">Mitochondrion inner membrane</keyword>
<keyword evidence="5" id="KW-0496">Mitochondrion</keyword>
<evidence type="ECO:0000256" key="2">
    <source>
        <dbReference type="ARBA" id="ARBA00009597"/>
    </source>
</evidence>
<gene>
    <name evidence="9" type="ORF">MNBD_ALPHA12-745</name>
</gene>
<evidence type="ECO:0000313" key="9">
    <source>
        <dbReference type="EMBL" id="VAW19147.1"/>
    </source>
</evidence>
<proteinExistence type="inferred from homology"/>
<dbReference type="GO" id="GO:0005743">
    <property type="term" value="C:mitochondrial inner membrane"/>
    <property type="evidence" value="ECO:0007669"/>
    <property type="project" value="UniProtKB-SubCell"/>
</dbReference>
<dbReference type="InterPro" id="IPR007379">
    <property type="entry name" value="Tim44-like_dom"/>
</dbReference>
<protein>
    <submittedName>
        <fullName evidence="9">Tim44-like domain protein</fullName>
    </submittedName>
</protein>
<dbReference type="Pfam" id="PF04280">
    <property type="entry name" value="Tim44"/>
    <property type="match status" value="1"/>
</dbReference>
<keyword evidence="6 7" id="KW-0472">Membrane</keyword>
<dbReference type="EMBL" id="UOEO01000099">
    <property type="protein sequence ID" value="VAW19147.1"/>
    <property type="molecule type" value="Genomic_DNA"/>
</dbReference>
<dbReference type="Gene3D" id="3.10.450.240">
    <property type="match status" value="1"/>
</dbReference>
<evidence type="ECO:0000256" key="5">
    <source>
        <dbReference type="ARBA" id="ARBA00023128"/>
    </source>
</evidence>
<evidence type="ECO:0000256" key="4">
    <source>
        <dbReference type="ARBA" id="ARBA00022946"/>
    </source>
</evidence>
<dbReference type="SUPFAM" id="SSF54427">
    <property type="entry name" value="NTF2-like"/>
    <property type="match status" value="1"/>
</dbReference>
<dbReference type="GO" id="GO:0030150">
    <property type="term" value="P:protein import into mitochondrial matrix"/>
    <property type="evidence" value="ECO:0007669"/>
    <property type="project" value="TreeGrafter"/>
</dbReference>
<dbReference type="PIRSF" id="PIRSF031890">
    <property type="entry name" value="UCP031890_transporter_Tim44"/>
    <property type="match status" value="1"/>
</dbReference>
<reference evidence="9" key="1">
    <citation type="submission" date="2018-06" db="EMBL/GenBank/DDBJ databases">
        <authorList>
            <person name="Zhirakovskaya E."/>
        </authorList>
    </citation>
    <scope>NUCLEOTIDE SEQUENCE</scope>
</reference>
<evidence type="ECO:0000256" key="7">
    <source>
        <dbReference type="SAM" id="Phobius"/>
    </source>
</evidence>
<dbReference type="GO" id="GO:0051087">
    <property type="term" value="F:protein-folding chaperone binding"/>
    <property type="evidence" value="ECO:0007669"/>
    <property type="project" value="TreeGrafter"/>
</dbReference>
<keyword evidence="7" id="KW-0812">Transmembrane</keyword>
<dbReference type="PANTHER" id="PTHR10721:SF1">
    <property type="entry name" value="MITOCHONDRIAL IMPORT INNER MEMBRANE TRANSLOCASE SUBUNIT TIM44"/>
    <property type="match status" value="1"/>
</dbReference>
<feature type="transmembrane region" description="Helical" evidence="7">
    <location>
        <begin position="6"/>
        <end position="23"/>
    </location>
</feature>
<dbReference type="PANTHER" id="PTHR10721">
    <property type="entry name" value="MITOCHONDRIAL IMPORT INNER MEMBRANE TRANSLOCASE SUBUNIT TIM44"/>
    <property type="match status" value="1"/>
</dbReference>
<evidence type="ECO:0000256" key="3">
    <source>
        <dbReference type="ARBA" id="ARBA00022792"/>
    </source>
</evidence>
<evidence type="ECO:0000259" key="8">
    <source>
        <dbReference type="SMART" id="SM00978"/>
    </source>
</evidence>
<feature type="domain" description="Tim44-like" evidence="8">
    <location>
        <begin position="91"/>
        <end position="237"/>
    </location>
</feature>
<organism evidence="9">
    <name type="scientific">hydrothermal vent metagenome</name>
    <dbReference type="NCBI Taxonomy" id="652676"/>
    <lineage>
        <taxon>unclassified sequences</taxon>
        <taxon>metagenomes</taxon>
        <taxon>ecological metagenomes</taxon>
    </lineage>
</organism>
<dbReference type="NCBIfam" id="NF033779">
    <property type="entry name" value="Tim44_TimA_adap"/>
    <property type="match status" value="1"/>
</dbReference>